<comment type="caution">
    <text evidence="1">The sequence shown here is derived from an EMBL/GenBank/DDBJ whole genome shotgun (WGS) entry which is preliminary data.</text>
</comment>
<keyword evidence="2" id="KW-1185">Reference proteome</keyword>
<sequence>MKNRIHEERLELLGLIARETLGIDDLDEHPGVLAALEAAYDAGLWVGHSVGRGEEAYLAEN</sequence>
<protein>
    <submittedName>
        <fullName evidence="1">Uncharacterized protein</fullName>
    </submittedName>
</protein>
<dbReference type="RefSeq" id="WP_201651469.1">
    <property type="nucleotide sequence ID" value="NZ_CAJHCS010000013.1"/>
</dbReference>
<dbReference type="EMBL" id="JAZHGC010000015">
    <property type="protein sequence ID" value="MEM5287769.1"/>
    <property type="molecule type" value="Genomic_DNA"/>
</dbReference>
<proteinExistence type="predicted"/>
<dbReference type="Proteomes" id="UP001494588">
    <property type="component" value="Unassembled WGS sequence"/>
</dbReference>
<name>A0ABU9QE87_9BURK</name>
<organism evidence="1 2">
    <name type="scientific">Paraburkholderia sabiae</name>
    <dbReference type="NCBI Taxonomy" id="273251"/>
    <lineage>
        <taxon>Bacteria</taxon>
        <taxon>Pseudomonadati</taxon>
        <taxon>Pseudomonadota</taxon>
        <taxon>Betaproteobacteria</taxon>
        <taxon>Burkholderiales</taxon>
        <taxon>Burkholderiaceae</taxon>
        <taxon>Paraburkholderia</taxon>
    </lineage>
</organism>
<evidence type="ECO:0000313" key="1">
    <source>
        <dbReference type="EMBL" id="MEM5287769.1"/>
    </source>
</evidence>
<accession>A0ABU9QE87</accession>
<evidence type="ECO:0000313" key="2">
    <source>
        <dbReference type="Proteomes" id="UP001494588"/>
    </source>
</evidence>
<reference evidence="1 2" key="1">
    <citation type="submission" date="2024-01" db="EMBL/GenBank/DDBJ databases">
        <title>The diversity of rhizobia nodulating Mimosa spp. in eleven states of Brazil covering several biomes is determined by host plant, location, and edaphic factors.</title>
        <authorList>
            <person name="Rouws L."/>
            <person name="Barauna A."/>
            <person name="Beukes C."/>
            <person name="De Faria S.M."/>
            <person name="Gross E."/>
            <person name="Dos Reis Junior F.B."/>
            <person name="Simon M."/>
            <person name="Maluk M."/>
            <person name="Odee D.W."/>
            <person name="Kenicer G."/>
            <person name="Young J.P.W."/>
            <person name="Reis V.M."/>
            <person name="Zilli J."/>
            <person name="James E.K."/>
        </authorList>
    </citation>
    <scope>NUCLEOTIDE SEQUENCE [LARGE SCALE GENOMIC DNA]</scope>
    <source>
        <strain evidence="1 2">JPY77</strain>
    </source>
</reference>
<gene>
    <name evidence="1" type="ORF">V4C55_18730</name>
</gene>